<comment type="similarity">
    <text evidence="1 8">Belongs to the N(4)/N(6)-methyltransferase family.</text>
</comment>
<feature type="binding site" evidence="7">
    <location>
        <position position="16"/>
    </location>
    <ligand>
        <name>S-adenosyl-L-methionine</name>
        <dbReference type="ChEBI" id="CHEBI:59789"/>
    </ligand>
</feature>
<dbReference type="AlphaFoldDB" id="A0A9D3AZZ8"/>
<protein>
    <recommendedName>
        <fullName evidence="2 8">Site-specific DNA-methyltransferase (adenine-specific)</fullName>
        <ecNumber evidence="2 8">2.1.1.72</ecNumber>
    </recommendedName>
</protein>
<dbReference type="InterPro" id="IPR029063">
    <property type="entry name" value="SAM-dependent_MTases_sf"/>
</dbReference>
<dbReference type="PROSITE" id="PS00092">
    <property type="entry name" value="N6_MTASE"/>
    <property type="match status" value="1"/>
</dbReference>
<evidence type="ECO:0000256" key="1">
    <source>
        <dbReference type="ARBA" id="ARBA00006594"/>
    </source>
</evidence>
<dbReference type="PANTHER" id="PTHR30481:SF3">
    <property type="entry name" value="DNA ADENINE METHYLASE"/>
    <property type="match status" value="1"/>
</dbReference>
<proteinExistence type="inferred from homology"/>
<name>A0A9D3AZZ8_9FIRM</name>
<evidence type="ECO:0000313" key="10">
    <source>
        <dbReference type="Proteomes" id="UP000798488"/>
    </source>
</evidence>
<dbReference type="PANTHER" id="PTHR30481">
    <property type="entry name" value="DNA ADENINE METHYLASE"/>
    <property type="match status" value="1"/>
</dbReference>
<dbReference type="GO" id="GO:0032259">
    <property type="term" value="P:methylation"/>
    <property type="evidence" value="ECO:0007669"/>
    <property type="project" value="UniProtKB-KW"/>
</dbReference>
<dbReference type="InterPro" id="IPR012263">
    <property type="entry name" value="M_m6A_EcoRV"/>
</dbReference>
<feature type="binding site" evidence="7">
    <location>
        <position position="66"/>
    </location>
    <ligand>
        <name>S-adenosyl-L-methionine</name>
        <dbReference type="ChEBI" id="CHEBI:59789"/>
    </ligand>
</feature>
<dbReference type="GO" id="GO:1904047">
    <property type="term" value="F:S-adenosyl-L-methionine binding"/>
    <property type="evidence" value="ECO:0007669"/>
    <property type="project" value="TreeGrafter"/>
</dbReference>
<dbReference type="GO" id="GO:0009307">
    <property type="term" value="P:DNA restriction-modification system"/>
    <property type="evidence" value="ECO:0007669"/>
    <property type="project" value="InterPro"/>
</dbReference>
<comment type="catalytic activity">
    <reaction evidence="6 8">
        <text>a 2'-deoxyadenosine in DNA + S-adenosyl-L-methionine = an N(6)-methyl-2'-deoxyadenosine in DNA + S-adenosyl-L-homocysteine + H(+)</text>
        <dbReference type="Rhea" id="RHEA:15197"/>
        <dbReference type="Rhea" id="RHEA-COMP:12418"/>
        <dbReference type="Rhea" id="RHEA-COMP:12419"/>
        <dbReference type="ChEBI" id="CHEBI:15378"/>
        <dbReference type="ChEBI" id="CHEBI:57856"/>
        <dbReference type="ChEBI" id="CHEBI:59789"/>
        <dbReference type="ChEBI" id="CHEBI:90615"/>
        <dbReference type="ChEBI" id="CHEBI:90616"/>
        <dbReference type="EC" id="2.1.1.72"/>
    </reaction>
</comment>
<dbReference type="Pfam" id="PF02086">
    <property type="entry name" value="MethyltransfD12"/>
    <property type="match status" value="1"/>
</dbReference>
<dbReference type="GO" id="GO:0009007">
    <property type="term" value="F:site-specific DNA-methyltransferase (adenine-specific) activity"/>
    <property type="evidence" value="ECO:0007669"/>
    <property type="project" value="UniProtKB-UniRule"/>
</dbReference>
<accession>A0A9D3AZZ8</accession>
<dbReference type="NCBIfam" id="TIGR00571">
    <property type="entry name" value="dam"/>
    <property type="match status" value="1"/>
</dbReference>
<evidence type="ECO:0000256" key="5">
    <source>
        <dbReference type="ARBA" id="ARBA00022691"/>
    </source>
</evidence>
<dbReference type="SUPFAM" id="SSF53335">
    <property type="entry name" value="S-adenosyl-L-methionine-dependent methyltransferases"/>
    <property type="match status" value="1"/>
</dbReference>
<comment type="caution">
    <text evidence="9">The sequence shown here is derived from an EMBL/GenBank/DDBJ whole genome shotgun (WGS) entry which is preliminary data.</text>
</comment>
<dbReference type="Proteomes" id="UP000798488">
    <property type="component" value="Unassembled WGS sequence"/>
</dbReference>
<evidence type="ECO:0000256" key="8">
    <source>
        <dbReference type="RuleBase" id="RU361257"/>
    </source>
</evidence>
<evidence type="ECO:0000313" key="9">
    <source>
        <dbReference type="EMBL" id="KAF1086398.1"/>
    </source>
</evidence>
<dbReference type="GO" id="GO:0043565">
    <property type="term" value="F:sequence-specific DNA binding"/>
    <property type="evidence" value="ECO:0007669"/>
    <property type="project" value="TreeGrafter"/>
</dbReference>
<organism evidence="9 10">
    <name type="scientific">Sporotomaculum syntrophicum</name>
    <dbReference type="NCBI Taxonomy" id="182264"/>
    <lineage>
        <taxon>Bacteria</taxon>
        <taxon>Bacillati</taxon>
        <taxon>Bacillota</taxon>
        <taxon>Clostridia</taxon>
        <taxon>Eubacteriales</taxon>
        <taxon>Desulfallaceae</taxon>
        <taxon>Sporotomaculum</taxon>
    </lineage>
</organism>
<dbReference type="EC" id="2.1.1.72" evidence="2 8"/>
<dbReference type="Gene3D" id="3.40.50.150">
    <property type="entry name" value="Vaccinia Virus protein VP39"/>
    <property type="match status" value="1"/>
</dbReference>
<evidence type="ECO:0000256" key="7">
    <source>
        <dbReference type="PIRSR" id="PIRSR000398-1"/>
    </source>
</evidence>
<evidence type="ECO:0000256" key="4">
    <source>
        <dbReference type="ARBA" id="ARBA00022679"/>
    </source>
</evidence>
<dbReference type="Gene3D" id="1.10.1020.10">
    <property type="entry name" value="Adenine-specific Methyltransferase, Domain 2"/>
    <property type="match status" value="1"/>
</dbReference>
<dbReference type="OrthoDB" id="9805629at2"/>
<gene>
    <name evidence="9" type="primary">dpnM</name>
    <name evidence="9" type="ORF">SPSYN_00116</name>
</gene>
<reference evidence="9" key="1">
    <citation type="submission" date="2016-02" db="EMBL/GenBank/DDBJ databases">
        <title>Draft Genome Sequence of Sporotomaculum syntrophicum Strain FB, a Syntrophic Benzoate Degrader.</title>
        <authorList>
            <person name="Nobu M.K."/>
            <person name="Narihiro T."/>
            <person name="Qiu Y.-L."/>
            <person name="Ohashi A."/>
            <person name="Liu W.-T."/>
            <person name="Yuji S."/>
        </authorList>
    </citation>
    <scope>NUCLEOTIDE SEQUENCE</scope>
    <source>
        <strain evidence="9">FB</strain>
    </source>
</reference>
<dbReference type="RefSeq" id="WP_161820560.1">
    <property type="nucleotide sequence ID" value="NZ_LSRS01000001.1"/>
</dbReference>
<dbReference type="EMBL" id="LSRS01000001">
    <property type="protein sequence ID" value="KAF1086398.1"/>
    <property type="molecule type" value="Genomic_DNA"/>
</dbReference>
<evidence type="ECO:0000256" key="2">
    <source>
        <dbReference type="ARBA" id="ARBA00011900"/>
    </source>
</evidence>
<sequence length="315" mass="36314">MHNRKAKPFLKWAGGKSQLLAQINKYAPQELREGKIKTYIEPFAGAGAVFFALNELYSFDKIILNDYNEDLILTYKTIRDEVDELIGYLAQLEKTFLGKGKNDRKMMYYNIRKEFNEDKKFEDKNVIKHAANFIFLNKTCYNGLYRLNSKGEFNVPIGAYKKPTICDEQNLRKVSAELRKVILVHGDFEELTQYVDNCTFVYMDPPYRPLSGTACFNNYQKASFNDAGQKRLARWFYKLNAEHKALLMLSNSDPKNSDPNDDFFDELYKGFNIIRVSAARAINAKGYGRGAVNELLITNYRPNPPAVALEEPRPV</sequence>
<dbReference type="PRINTS" id="PR00505">
    <property type="entry name" value="D12N6MTFRASE"/>
</dbReference>
<keyword evidence="3 8" id="KW-0489">Methyltransferase</keyword>
<keyword evidence="4 8" id="KW-0808">Transferase</keyword>
<evidence type="ECO:0000256" key="3">
    <source>
        <dbReference type="ARBA" id="ARBA00022603"/>
    </source>
</evidence>
<dbReference type="InterPro" id="IPR012327">
    <property type="entry name" value="MeTrfase_D12"/>
</dbReference>
<keyword evidence="10" id="KW-1185">Reference proteome</keyword>
<feature type="binding site" evidence="7">
    <location>
        <position position="12"/>
    </location>
    <ligand>
        <name>S-adenosyl-L-methionine</name>
        <dbReference type="ChEBI" id="CHEBI:59789"/>
    </ligand>
</feature>
<feature type="binding site" evidence="7">
    <location>
        <position position="204"/>
    </location>
    <ligand>
        <name>S-adenosyl-L-methionine</name>
        <dbReference type="ChEBI" id="CHEBI:59789"/>
    </ligand>
</feature>
<evidence type="ECO:0000256" key="6">
    <source>
        <dbReference type="ARBA" id="ARBA00047942"/>
    </source>
</evidence>
<dbReference type="InterPro" id="IPR023095">
    <property type="entry name" value="Ade_MeTrfase_dom_2"/>
</dbReference>
<dbReference type="GO" id="GO:0006298">
    <property type="term" value="P:mismatch repair"/>
    <property type="evidence" value="ECO:0007669"/>
    <property type="project" value="TreeGrafter"/>
</dbReference>
<dbReference type="InterPro" id="IPR002052">
    <property type="entry name" value="DNA_methylase_N6_adenine_CS"/>
</dbReference>
<keyword evidence="5 8" id="KW-0949">S-adenosyl-L-methionine</keyword>
<dbReference type="PIRSF" id="PIRSF000398">
    <property type="entry name" value="M_m6A_EcoRV"/>
    <property type="match status" value="1"/>
</dbReference>